<comment type="pathway">
    <text evidence="2">Protein modification; protein glycosylation.</text>
</comment>
<dbReference type="PANTHER" id="PTHR12989">
    <property type="entry name" value="ALPHA-1,2-GLUCOSYLTRANSFERASE ALG10"/>
    <property type="match status" value="1"/>
</dbReference>
<dbReference type="Pfam" id="PF04922">
    <property type="entry name" value="DIE2_ALG10"/>
    <property type="match status" value="1"/>
</dbReference>
<evidence type="ECO:0000256" key="14">
    <source>
        <dbReference type="ARBA" id="ARBA00048064"/>
    </source>
</evidence>
<protein>
    <recommendedName>
        <fullName evidence="5">Dol-P-Glc:Glc(2)Man(9)GlcNAc(2)-PP-Dol alpha-1,2-glucosyltransferase</fullName>
        <ecNumber evidence="4">2.4.1.256</ecNumber>
    </recommendedName>
    <alternativeName>
        <fullName evidence="12">Asparagine-linked glycosylation protein 10</fullName>
    </alternativeName>
</protein>
<feature type="transmembrane region" description="Helical" evidence="16">
    <location>
        <begin position="226"/>
        <end position="243"/>
    </location>
</feature>
<evidence type="ECO:0000256" key="3">
    <source>
        <dbReference type="ARBA" id="ARBA00010600"/>
    </source>
</evidence>
<dbReference type="PANTHER" id="PTHR12989:SF10">
    <property type="entry name" value="DOL-P-GLC:GLC(2)MAN(9)GLCNAC(2)-PP-DOL ALPHA-1,2-GLUCOSYLTRANSFERASE-RELATED"/>
    <property type="match status" value="1"/>
</dbReference>
<gene>
    <name evidence="17" type="ORF">QBC37DRAFT_422160</name>
</gene>
<comment type="subcellular location">
    <subcellularLocation>
        <location evidence="1">Endoplasmic reticulum membrane</location>
        <topology evidence="1">Multi-pass membrane protein</topology>
    </subcellularLocation>
</comment>
<evidence type="ECO:0000256" key="16">
    <source>
        <dbReference type="SAM" id="Phobius"/>
    </source>
</evidence>
<evidence type="ECO:0000256" key="6">
    <source>
        <dbReference type="ARBA" id="ARBA00022676"/>
    </source>
</evidence>
<evidence type="ECO:0000313" key="18">
    <source>
        <dbReference type="Proteomes" id="UP001301769"/>
    </source>
</evidence>
<dbReference type="GO" id="GO:0005789">
    <property type="term" value="C:endoplasmic reticulum membrane"/>
    <property type="evidence" value="ECO:0007669"/>
    <property type="project" value="UniProtKB-SubCell"/>
</dbReference>
<comment type="caution">
    <text evidence="17">The sequence shown here is derived from an EMBL/GenBank/DDBJ whole genome shotgun (WGS) entry which is preliminary data.</text>
</comment>
<keyword evidence="9" id="KW-0256">Endoplasmic reticulum</keyword>
<evidence type="ECO:0000256" key="12">
    <source>
        <dbReference type="ARBA" id="ARBA00032069"/>
    </source>
</evidence>
<comment type="function">
    <text evidence="13">Dol-P-Glc:Glc(2)Man(9)GlcNAc(2)-PP-Dol alpha-1,2-glucosyltransferase that operates in the biosynthetic pathway of dolichol-linked oligosaccharides, the glycan precursors employed in protein asparagine (N)-glycosylation. The assembly of dolichol-linked oligosaccharides begins on the cytosolic side of the endoplasmic reticulum membrane and finishes in its lumen. The sequential addition of sugars to dolichol pyrophosphate produces dolichol-linked oligosaccharides containing fourteen sugars, including two GlcNAcs, nine mannoses and three glucoses. Once assembled, the oligosaccharide is transferred from the lipid to nascent proteins by oligosaccharyltransferases. In the lumen of the endoplasmic reticulum, adds the third and last glucose residue from dolichyl phosphate glucose (Dol-P-Glc) onto the lipid-linked oligosaccharide intermediate Glc(2)Man(9)GlcNAc(2)-PP-Dol to produce Glc(3)Man(9)GlcNAc(2)-PP-Dol.</text>
</comment>
<feature type="transmembrane region" description="Helical" evidence="16">
    <location>
        <begin position="366"/>
        <end position="393"/>
    </location>
</feature>
<feature type="transmembrane region" description="Helical" evidence="16">
    <location>
        <begin position="663"/>
        <end position="682"/>
    </location>
</feature>
<dbReference type="InterPro" id="IPR016900">
    <property type="entry name" value="Alg10"/>
</dbReference>
<dbReference type="EMBL" id="MU858101">
    <property type="protein sequence ID" value="KAK4213944.1"/>
    <property type="molecule type" value="Genomic_DNA"/>
</dbReference>
<evidence type="ECO:0000256" key="5">
    <source>
        <dbReference type="ARBA" id="ARBA00018512"/>
    </source>
</evidence>
<evidence type="ECO:0000313" key="17">
    <source>
        <dbReference type="EMBL" id="KAK4213944.1"/>
    </source>
</evidence>
<evidence type="ECO:0000256" key="13">
    <source>
        <dbReference type="ARBA" id="ARBA00044727"/>
    </source>
</evidence>
<dbReference type="AlphaFoldDB" id="A0AAN6Y7L8"/>
<comment type="similarity">
    <text evidence="3">Belongs to the ALG10 glucosyltransferase family.</text>
</comment>
<proteinExistence type="inferred from homology"/>
<evidence type="ECO:0000256" key="15">
    <source>
        <dbReference type="SAM" id="MobiDB-lite"/>
    </source>
</evidence>
<evidence type="ECO:0000256" key="8">
    <source>
        <dbReference type="ARBA" id="ARBA00022692"/>
    </source>
</evidence>
<dbReference type="GO" id="GO:0106073">
    <property type="term" value="F:dolichyl pyrophosphate Glc2Man9GlcNAc2 alpha-1,2-glucosyltransferase activity"/>
    <property type="evidence" value="ECO:0007669"/>
    <property type="project" value="UniProtKB-EC"/>
</dbReference>
<keyword evidence="11 16" id="KW-0472">Membrane</keyword>
<name>A0AAN6Y7L8_9PEZI</name>
<keyword evidence="18" id="KW-1185">Reference proteome</keyword>
<comment type="catalytic activity">
    <reaction evidence="14">
        <text>an alpha-D-Glc-(1-&gt;3)-alpha-D-Glc-(1-&gt;3)-alpha-D-Man-(1-&gt;2)-alpha-D-Man-(1-&gt;2)-alpha-D-Man-(1-&gt;3)-[alpha-D-Man-(1-&gt;2)-alpha-D-Man-(1-&gt;3)-[alpha-D-Man-(1-&gt;2)-alpha-D-Man-(1-&gt;6)]-alpha-D-Man-(1-&gt;6)]-beta-D-Man-(1-&gt;4)-beta-D-GlcNAc-(1-&gt;4)-alpha-D-GlcNAc-diphospho-di-trans,poly-cis-dolichol + a di-trans,poly-cis-dolichyl beta-D-glucosyl phosphate = a alpha-D-Glc-(1-&gt;2)-alpha-D-Glc-(1-&gt;3)-alpha-D-Glc-(1-&gt;3)-alpha-D-Man-(1-&gt;2)-alpha-D-Man-(1-&gt;2)-alpha-D-Man-(1-&gt;3)-[alpha-D-Man-(1-&gt;2)-alpha-D-Man-(1-&gt;3)-[alpha-D-Man-(1-&gt;2)-alpha-D-Man-(1-&gt;6)]-alpha-D-Man-(1-&gt;6)]-beta-D-Man-(1-&gt;4)-beta-D-GlcNAc-(1-&gt;4)-alpha-D-GlcNAc-diphospho-di-trans,poly-cis-dolichol + a di-trans,poly-cis-dolichyl phosphate + H(+)</text>
        <dbReference type="Rhea" id="RHEA:29543"/>
        <dbReference type="Rhea" id="RHEA-COMP:19498"/>
        <dbReference type="Rhea" id="RHEA-COMP:19502"/>
        <dbReference type="Rhea" id="RHEA-COMP:19512"/>
        <dbReference type="Rhea" id="RHEA-COMP:19522"/>
        <dbReference type="ChEBI" id="CHEBI:15378"/>
        <dbReference type="ChEBI" id="CHEBI:57525"/>
        <dbReference type="ChEBI" id="CHEBI:57683"/>
        <dbReference type="ChEBI" id="CHEBI:132522"/>
        <dbReference type="ChEBI" id="CHEBI:132523"/>
        <dbReference type="EC" id="2.4.1.256"/>
    </reaction>
    <physiologicalReaction direction="left-to-right" evidence="14">
        <dbReference type="Rhea" id="RHEA:29544"/>
    </physiologicalReaction>
</comment>
<evidence type="ECO:0000256" key="10">
    <source>
        <dbReference type="ARBA" id="ARBA00022989"/>
    </source>
</evidence>
<feature type="transmembrane region" description="Helical" evidence="16">
    <location>
        <begin position="443"/>
        <end position="467"/>
    </location>
</feature>
<feature type="transmembrane region" description="Helical" evidence="16">
    <location>
        <begin position="488"/>
        <end position="507"/>
    </location>
</feature>
<sequence>METLRVVGASLTASELLRGLTIAVVFSRFLSSRSADKTLIPTWRLNKFTEIIKISGFFLLFIFARSWLGLVDHYVPEPYLDEVFHIPQAQTYCQGRFWDWDDKITTPPGLYLLSVANHKLWRLAECTSFSLRNNNVLDILLIALLAALCRDDIEARTAEQQQDSRPTQSPKKRQFFSLYTCHTALNIALFPVLFFFSGLYYTDVASTLLVLLAYKNHLGRLGKESPDLISDFLTVVFGVATLFMRQTNVFWVVVYMGGVEAVHAIRCLKPEPEERPPFTTLEEHVRFFLSRCSVGDIEDPRVDLAWPDDWLTCLLSIAVAALCNPVKVLRQVWPHITILALFGGFVAWNGGVVLGDKSNHIATIHLAQMLYIWPFFAFFSAPLFLPTIVGFLLSPFKTLYTLVCGKHHRAASGPTQSSRRSNKSSPALKVTTLVSVRKVYHPLYLVATILLSLAVVKFNTIIHPFTLADNRHYMFYVFRYTIRRSLKVRYLLVGAYTLSRWLVWGRLAGYNNDRASSPPINTYILVEGSSKGRTSDDTLVKEEENNKTLGTLDDENSYSTTPPLTSTVLFWLLTTSLSLITAPLVEPRYFILPWVFYRLLVPAWRLDWSPSSQTEPPREAAAAAARSSRNGQEERKRREKEPSKILIKLAEDLAKKVQVDLSLLLETAWFIAINLGTMYMFLYKPFYRRVPVSGELLDGGRVQRFMW</sequence>
<organism evidence="17 18">
    <name type="scientific">Rhypophila decipiens</name>
    <dbReference type="NCBI Taxonomy" id="261697"/>
    <lineage>
        <taxon>Eukaryota</taxon>
        <taxon>Fungi</taxon>
        <taxon>Dikarya</taxon>
        <taxon>Ascomycota</taxon>
        <taxon>Pezizomycotina</taxon>
        <taxon>Sordariomycetes</taxon>
        <taxon>Sordariomycetidae</taxon>
        <taxon>Sordariales</taxon>
        <taxon>Naviculisporaceae</taxon>
        <taxon>Rhypophila</taxon>
    </lineage>
</organism>
<keyword evidence="10 16" id="KW-1133">Transmembrane helix</keyword>
<evidence type="ECO:0000256" key="4">
    <source>
        <dbReference type="ARBA" id="ARBA00011967"/>
    </source>
</evidence>
<evidence type="ECO:0000256" key="9">
    <source>
        <dbReference type="ARBA" id="ARBA00022824"/>
    </source>
</evidence>
<evidence type="ECO:0000256" key="2">
    <source>
        <dbReference type="ARBA" id="ARBA00004922"/>
    </source>
</evidence>
<reference evidence="17" key="2">
    <citation type="submission" date="2023-05" db="EMBL/GenBank/DDBJ databases">
        <authorList>
            <consortium name="Lawrence Berkeley National Laboratory"/>
            <person name="Steindorff A."/>
            <person name="Hensen N."/>
            <person name="Bonometti L."/>
            <person name="Westerberg I."/>
            <person name="Brannstrom I.O."/>
            <person name="Guillou S."/>
            <person name="Cros-Aarteil S."/>
            <person name="Calhoun S."/>
            <person name="Haridas S."/>
            <person name="Kuo A."/>
            <person name="Mondo S."/>
            <person name="Pangilinan J."/>
            <person name="Riley R."/>
            <person name="Labutti K."/>
            <person name="Andreopoulos B."/>
            <person name="Lipzen A."/>
            <person name="Chen C."/>
            <person name="Yanf M."/>
            <person name="Daum C."/>
            <person name="Ng V."/>
            <person name="Clum A."/>
            <person name="Ohm R."/>
            <person name="Martin F."/>
            <person name="Silar P."/>
            <person name="Natvig D."/>
            <person name="Lalanne C."/>
            <person name="Gautier V."/>
            <person name="Ament-Velasquez S.L."/>
            <person name="Kruys A."/>
            <person name="Hutchinson M.I."/>
            <person name="Powell A.J."/>
            <person name="Barry K."/>
            <person name="Miller A.N."/>
            <person name="Grigoriev I.V."/>
            <person name="Debuchy R."/>
            <person name="Gladieux P."/>
            <person name="Thoren M.H."/>
            <person name="Johannesson H."/>
        </authorList>
    </citation>
    <scope>NUCLEOTIDE SEQUENCE</scope>
    <source>
        <strain evidence="17">PSN293</strain>
    </source>
</reference>
<keyword evidence="6" id="KW-0328">Glycosyltransferase</keyword>
<keyword evidence="7" id="KW-0808">Transferase</keyword>
<feature type="region of interest" description="Disordered" evidence="15">
    <location>
        <begin position="610"/>
        <end position="639"/>
    </location>
</feature>
<keyword evidence="8 16" id="KW-0812">Transmembrane</keyword>
<evidence type="ECO:0000256" key="7">
    <source>
        <dbReference type="ARBA" id="ARBA00022679"/>
    </source>
</evidence>
<reference evidence="17" key="1">
    <citation type="journal article" date="2023" name="Mol. Phylogenet. Evol.">
        <title>Genome-scale phylogeny and comparative genomics of the fungal order Sordariales.</title>
        <authorList>
            <person name="Hensen N."/>
            <person name="Bonometti L."/>
            <person name="Westerberg I."/>
            <person name="Brannstrom I.O."/>
            <person name="Guillou S."/>
            <person name="Cros-Aarteil S."/>
            <person name="Calhoun S."/>
            <person name="Haridas S."/>
            <person name="Kuo A."/>
            <person name="Mondo S."/>
            <person name="Pangilinan J."/>
            <person name="Riley R."/>
            <person name="LaButti K."/>
            <person name="Andreopoulos B."/>
            <person name="Lipzen A."/>
            <person name="Chen C."/>
            <person name="Yan M."/>
            <person name="Daum C."/>
            <person name="Ng V."/>
            <person name="Clum A."/>
            <person name="Steindorff A."/>
            <person name="Ohm R.A."/>
            <person name="Martin F."/>
            <person name="Silar P."/>
            <person name="Natvig D.O."/>
            <person name="Lalanne C."/>
            <person name="Gautier V."/>
            <person name="Ament-Velasquez S.L."/>
            <person name="Kruys A."/>
            <person name="Hutchinson M.I."/>
            <person name="Powell A.J."/>
            <person name="Barry K."/>
            <person name="Miller A.N."/>
            <person name="Grigoriev I.V."/>
            <person name="Debuchy R."/>
            <person name="Gladieux P."/>
            <person name="Hiltunen Thoren M."/>
            <person name="Johannesson H."/>
        </authorList>
    </citation>
    <scope>NUCLEOTIDE SEQUENCE</scope>
    <source>
        <strain evidence="17">PSN293</strain>
    </source>
</reference>
<dbReference type="GO" id="GO:0006488">
    <property type="term" value="P:dolichol-linked oligosaccharide biosynthetic process"/>
    <property type="evidence" value="ECO:0007669"/>
    <property type="project" value="InterPro"/>
</dbReference>
<accession>A0AAN6Y7L8</accession>
<dbReference type="Proteomes" id="UP001301769">
    <property type="component" value="Unassembled WGS sequence"/>
</dbReference>
<dbReference type="EC" id="2.4.1.256" evidence="4"/>
<feature type="transmembrane region" description="Helical" evidence="16">
    <location>
        <begin position="335"/>
        <end position="354"/>
    </location>
</feature>
<evidence type="ECO:0000256" key="1">
    <source>
        <dbReference type="ARBA" id="ARBA00004477"/>
    </source>
</evidence>
<evidence type="ECO:0000256" key="11">
    <source>
        <dbReference type="ARBA" id="ARBA00023136"/>
    </source>
</evidence>